<dbReference type="InterPro" id="IPR036607">
    <property type="entry name" value="PRKCSH"/>
</dbReference>
<dbReference type="InterPro" id="IPR039794">
    <property type="entry name" value="Gtb1-like"/>
</dbReference>
<dbReference type="Proteomes" id="UP001230188">
    <property type="component" value="Unassembled WGS sequence"/>
</dbReference>
<feature type="transmembrane region" description="Helical" evidence="6">
    <location>
        <begin position="6"/>
        <end position="26"/>
    </location>
</feature>
<dbReference type="Gene3D" id="2.70.130.10">
    <property type="entry name" value="Mannose-6-phosphate receptor binding domain"/>
    <property type="match status" value="1"/>
</dbReference>
<keyword evidence="6" id="KW-1133">Transmembrane helix</keyword>
<dbReference type="InterPro" id="IPR028146">
    <property type="entry name" value="PRKCSH_N"/>
</dbReference>
<keyword evidence="2" id="KW-0732">Signal</keyword>
<dbReference type="PROSITE" id="PS51914">
    <property type="entry name" value="MRH"/>
    <property type="match status" value="1"/>
</dbReference>
<gene>
    <name evidence="8" type="ORF">CTAYLR_003548</name>
</gene>
<dbReference type="GO" id="GO:0017177">
    <property type="term" value="C:glucosidase II complex"/>
    <property type="evidence" value="ECO:0007669"/>
    <property type="project" value="TreeGrafter"/>
</dbReference>
<feature type="domain" description="MRH" evidence="7">
    <location>
        <begin position="346"/>
        <end position="435"/>
    </location>
</feature>
<dbReference type="Pfam" id="PF12999">
    <property type="entry name" value="PRKCSH-like"/>
    <property type="match status" value="1"/>
</dbReference>
<comment type="caution">
    <text evidence="8">The sequence shown here is derived from an EMBL/GenBank/DDBJ whole genome shotgun (WGS) entry which is preliminary data.</text>
</comment>
<keyword evidence="3" id="KW-0256">Endoplasmic reticulum</keyword>
<dbReference type="PANTHER" id="PTHR12630:SF1">
    <property type="entry name" value="GLUCOSIDASE 2 SUBUNIT BETA"/>
    <property type="match status" value="1"/>
</dbReference>
<evidence type="ECO:0000313" key="8">
    <source>
        <dbReference type="EMBL" id="KAJ8611170.1"/>
    </source>
</evidence>
<evidence type="ECO:0000256" key="1">
    <source>
        <dbReference type="ARBA" id="ARBA00022387"/>
    </source>
</evidence>
<dbReference type="GO" id="GO:0006491">
    <property type="term" value="P:N-glycan processing"/>
    <property type="evidence" value="ECO:0007669"/>
    <property type="project" value="TreeGrafter"/>
</dbReference>
<evidence type="ECO:0000256" key="2">
    <source>
        <dbReference type="ARBA" id="ARBA00022729"/>
    </source>
</evidence>
<evidence type="ECO:0000256" key="4">
    <source>
        <dbReference type="ARBA" id="ARBA00023157"/>
    </source>
</evidence>
<evidence type="ECO:0000256" key="5">
    <source>
        <dbReference type="SAM" id="Coils"/>
    </source>
</evidence>
<dbReference type="AlphaFoldDB" id="A0AAD7UL05"/>
<keyword evidence="6" id="KW-0472">Membrane</keyword>
<dbReference type="EMBL" id="JAQMWT010000081">
    <property type="protein sequence ID" value="KAJ8611170.1"/>
    <property type="molecule type" value="Genomic_DNA"/>
</dbReference>
<dbReference type="Pfam" id="PF13015">
    <property type="entry name" value="PRKCSH_1"/>
    <property type="match status" value="1"/>
</dbReference>
<keyword evidence="5" id="KW-0175">Coiled coil</keyword>
<dbReference type="SUPFAM" id="SSF50911">
    <property type="entry name" value="Mannose 6-phosphate receptor domain"/>
    <property type="match status" value="1"/>
</dbReference>
<evidence type="ECO:0000313" key="9">
    <source>
        <dbReference type="Proteomes" id="UP001230188"/>
    </source>
</evidence>
<reference evidence="8" key="1">
    <citation type="submission" date="2023-01" db="EMBL/GenBank/DDBJ databases">
        <title>Metagenome sequencing of chrysophaentin producing Chrysophaeum taylorii.</title>
        <authorList>
            <person name="Davison J."/>
            <person name="Bewley C."/>
        </authorList>
    </citation>
    <scope>NUCLEOTIDE SEQUENCE</scope>
    <source>
        <strain evidence="8">NIES-1699</strain>
    </source>
</reference>
<feature type="coiled-coil region" evidence="5">
    <location>
        <begin position="157"/>
        <end position="198"/>
    </location>
</feature>
<organism evidence="8 9">
    <name type="scientific">Chrysophaeum taylorii</name>
    <dbReference type="NCBI Taxonomy" id="2483200"/>
    <lineage>
        <taxon>Eukaryota</taxon>
        <taxon>Sar</taxon>
        <taxon>Stramenopiles</taxon>
        <taxon>Ochrophyta</taxon>
        <taxon>Pelagophyceae</taxon>
        <taxon>Pelagomonadales</taxon>
        <taxon>Pelagomonadaceae</taxon>
        <taxon>Chrysophaeum</taxon>
    </lineage>
</organism>
<name>A0AAD7UL05_9STRA</name>
<feature type="coiled-coil region" evidence="5">
    <location>
        <begin position="303"/>
        <end position="337"/>
    </location>
</feature>
<sequence length="473" mass="51944">MYYYYYYYAMMTIVWWWWAPGVVGSYRGVEVGDARYAKPMLACDREREVAANMINDGYCDCEDGADEPGTASCASVSATTKHWCPNAGHEPTAISLSRVDDGICDCCDGSDEGPGACADSCDADAKRAAAEREIAAAVQRTGYAKRLEFACRAARDRKEAEADLAKVTESIKAESGQLAAAEADLERARQKADAAVEADARSRLHEAFHLHTLDAEGLRGLVLDLARRVEVDPDVLLRLARSANGFPEDKKPVEEEPLDDSAVKDDHILPAADVVVDKNKALELATYRRSLSIVLGQTERKFLKKLEQRVKDLEAKVAKKKSKVEKAEAMVADFRDDDGALLVLRRTCLEYDSSGYEYDICFFDKAKQGRTRLGNFRRMEGSAMIFDGGDRCYNGPSRSLKVNFVCGAEDSVVAFTEPETCVYVATVATPCVCEQPPDSPPPLPCKDPGLVVDFFNSAIRPLLAKLPFLSSSS</sequence>
<dbReference type="InterPro" id="IPR044865">
    <property type="entry name" value="MRH_dom"/>
</dbReference>
<proteinExistence type="predicted"/>
<keyword evidence="4" id="KW-1015">Disulfide bond</keyword>
<dbReference type="InterPro" id="IPR009011">
    <property type="entry name" value="Man6P_isomerase_rcpt-bd_dom_sf"/>
</dbReference>
<dbReference type="PANTHER" id="PTHR12630">
    <property type="entry name" value="N-LINKED OLIGOSACCHARIDE PROCESSING"/>
    <property type="match status" value="1"/>
</dbReference>
<protein>
    <recommendedName>
        <fullName evidence="1">Glucosidase 2 subunit beta</fullName>
    </recommendedName>
</protein>
<accession>A0AAD7UL05</accession>
<evidence type="ECO:0000259" key="7">
    <source>
        <dbReference type="PROSITE" id="PS51914"/>
    </source>
</evidence>
<keyword evidence="9" id="KW-1185">Reference proteome</keyword>
<evidence type="ECO:0000256" key="6">
    <source>
        <dbReference type="SAM" id="Phobius"/>
    </source>
</evidence>
<evidence type="ECO:0000256" key="3">
    <source>
        <dbReference type="ARBA" id="ARBA00022824"/>
    </source>
</evidence>
<keyword evidence="6" id="KW-0812">Transmembrane</keyword>